<dbReference type="RefSeq" id="WP_184994180.1">
    <property type="nucleotide sequence ID" value="NZ_JACHNE010000001.1"/>
</dbReference>
<evidence type="ECO:0000313" key="2">
    <source>
        <dbReference type="Proteomes" id="UP000590647"/>
    </source>
</evidence>
<dbReference type="Proteomes" id="UP000590647">
    <property type="component" value="Unassembled WGS sequence"/>
</dbReference>
<proteinExistence type="predicted"/>
<protein>
    <submittedName>
        <fullName evidence="1">Uncharacterized protein</fullName>
    </submittedName>
</protein>
<accession>A0A7W9H5X7</accession>
<name>A0A7W9H5X7_9ACTN</name>
<gene>
    <name evidence="1" type="ORF">HDA41_003888</name>
</gene>
<dbReference type="EMBL" id="JACHNE010000001">
    <property type="protein sequence ID" value="MBB5795924.1"/>
    <property type="molecule type" value="Genomic_DNA"/>
</dbReference>
<reference evidence="1 2" key="1">
    <citation type="submission" date="2020-08" db="EMBL/GenBank/DDBJ databases">
        <title>Sequencing the genomes of 1000 actinobacteria strains.</title>
        <authorList>
            <person name="Klenk H.-P."/>
        </authorList>
    </citation>
    <scope>NUCLEOTIDE SEQUENCE [LARGE SCALE GENOMIC DNA]</scope>
    <source>
        <strain evidence="1 2">DSM 40084</strain>
    </source>
</reference>
<comment type="caution">
    <text evidence="1">The sequence shown here is derived from an EMBL/GenBank/DDBJ whole genome shotgun (WGS) entry which is preliminary data.</text>
</comment>
<evidence type="ECO:0000313" key="1">
    <source>
        <dbReference type="EMBL" id="MBB5795924.1"/>
    </source>
</evidence>
<sequence length="54" mass="6865">MPDRTDETDAERRRRRARFLRDLAEARELRDRVQPRRVKTARLRHAMRMRTFRW</sequence>
<dbReference type="AlphaFoldDB" id="A0A7W9H5X7"/>
<keyword evidence="2" id="KW-1185">Reference proteome</keyword>
<organism evidence="1 2">
    <name type="scientific">Streptomyces caelestis</name>
    <dbReference type="NCBI Taxonomy" id="36816"/>
    <lineage>
        <taxon>Bacteria</taxon>
        <taxon>Bacillati</taxon>
        <taxon>Actinomycetota</taxon>
        <taxon>Actinomycetes</taxon>
        <taxon>Kitasatosporales</taxon>
        <taxon>Streptomycetaceae</taxon>
        <taxon>Streptomyces</taxon>
    </lineage>
</organism>